<keyword evidence="15" id="KW-1185">Reference proteome</keyword>
<evidence type="ECO:0000256" key="10">
    <source>
        <dbReference type="ARBA" id="ARBA00022840"/>
    </source>
</evidence>
<dbReference type="Proteomes" id="UP000326396">
    <property type="component" value="Linkage Group LG18"/>
</dbReference>
<dbReference type="OrthoDB" id="646178at2759"/>
<comment type="similarity">
    <text evidence="3">Belongs to the disease resistance NB-LRR family.</text>
</comment>
<proteinExistence type="inferred from homology"/>
<evidence type="ECO:0000259" key="11">
    <source>
        <dbReference type="Pfam" id="PF00931"/>
    </source>
</evidence>
<evidence type="ECO:0000256" key="8">
    <source>
        <dbReference type="ARBA" id="ARBA00022741"/>
    </source>
</evidence>
<dbReference type="GO" id="GO:0043531">
    <property type="term" value="F:ADP binding"/>
    <property type="evidence" value="ECO:0007669"/>
    <property type="project" value="InterPro"/>
</dbReference>
<sequence>MMTYSGLQMFMEKLKQLINCNDNQLINHPEIIREIPQFQLLHQDLGSMIQILYIDEHQDPHEHEKFDDLKKRFIAAAEEAQYIVDLFLSGVHIRNNASGVQIRRSFKFVLDLVLSCVYIRNNGRFPTSTDFEGSLNLIDVRSSFKSVKEEFISMRNDNTNIDASQTTDRTLNQSASAASRSKKLLDEIIVGIDDDAKLIKDKLMEDRRKLDVVSVVGMGGIGKTTLATKVFSDSYVKYHFHVRVWVTVSQTYDKRHVLIQILTSIGVKLDHEKDSDSRFRELVHKQLMGKRYLIVIDDIWHIETWDNLKLFFPHDNNGSRILLTSRLTEVAKHATSDGLIHQLGYWNKEKGWELLCKKVFHDNDCPEWLIKPGMQIVENCKGLPLAVAVIAGVLAKESLSEKFWVEIAYKTGSYIVGDQNEFVMESLALSYNHLPLHLRECFLYLGGFPEDFMLQVQWLILLWVAEGLIQEDGNRSLEDIAEGYLMDLIDRNLVNVEVRSNSNGGVKACKVHDLVRELCMRKAKEEGFVIKTETQALSSHFSNVTTPLVRMFIDKDPNNRGFPHQSAQNIRSILCFNDFRSMNDGIDNYFRSFALLRVLDLYKCRLNDFPKGMELLVHLRYLAIRNSSDHFPSSICNLWGLQTLIYIPKSMNMVVLPSNISDLINLRHLLSYHPSSSFTRLLKRYMYLPSIVKPMNLQTFSRVRLGDGVDFKTCFPCIKELGCMLYKKNDFKSFSYLERLKLINTYELKHITLPATLKTLTLEHCGLPWSKISIIQSLPNLQVLKLHSNAFVGSCWKTDEQEFPQLKFLRLKRLNVKLWKADSASFPCLKQLEINSCTGLEEIPFEIGEIPTLELIKIHKCRPSVGESVRIIQQEQHDFGNYDLKIKTDSKLLFSYFIEVSRDQLKKYFILPSIEKPMNLQTFSGVELADEVDFQTCFPCTKELVCVLTKKYDFKCFICLENLKLNGHVREHITIPATLKTLALENSHPPWSKMSIIQSLPKLQVLKLRDDAFVGSCWNTHEDEFPRLTFLRHRCLDIKQWKVDTTSFPCLKQLEVYSYEGLE</sequence>
<keyword evidence="6" id="KW-0381">Hypersensitive response</keyword>
<accession>A0A5N6NLC7</accession>
<dbReference type="GO" id="GO:0005524">
    <property type="term" value="F:ATP binding"/>
    <property type="evidence" value="ECO:0007669"/>
    <property type="project" value="UniProtKB-KW"/>
</dbReference>
<dbReference type="Gene3D" id="3.80.10.10">
    <property type="entry name" value="Ribonuclease Inhibitor"/>
    <property type="match status" value="1"/>
</dbReference>
<dbReference type="PANTHER" id="PTHR23155">
    <property type="entry name" value="DISEASE RESISTANCE PROTEIN RP"/>
    <property type="match status" value="1"/>
</dbReference>
<dbReference type="Gene3D" id="1.10.10.10">
    <property type="entry name" value="Winged helix-like DNA-binding domain superfamily/Winged helix DNA-binding domain"/>
    <property type="match status" value="1"/>
</dbReference>
<evidence type="ECO:0000256" key="6">
    <source>
        <dbReference type="ARBA" id="ARBA00022667"/>
    </source>
</evidence>
<reference evidence="14 15" key="1">
    <citation type="submission" date="2019-05" db="EMBL/GenBank/DDBJ databases">
        <title>Mikania micrantha, genome provides insights into the molecular mechanism of rapid growth.</title>
        <authorList>
            <person name="Liu B."/>
        </authorList>
    </citation>
    <scope>NUCLEOTIDE SEQUENCE [LARGE SCALE GENOMIC DNA]</scope>
    <source>
        <strain evidence="14">NLD-2019</strain>
        <tissue evidence="14">Leaf</tissue>
    </source>
</reference>
<comment type="function">
    <text evidence="1">Confers resistance to late blight (Phytophthora infestans) races carrying the avirulence gene Avr1. Resistance proteins guard the plant against pathogens that contain an appropriate avirulence protein via an indirect interaction with this avirulence protein. That triggers a defense system including the hypersensitive response, which restricts the pathogen growth.</text>
</comment>
<evidence type="ECO:0000256" key="5">
    <source>
        <dbReference type="ARBA" id="ARBA00022614"/>
    </source>
</evidence>
<dbReference type="Pfam" id="PF23559">
    <property type="entry name" value="WHD_DRP"/>
    <property type="match status" value="1"/>
</dbReference>
<dbReference type="GO" id="GO:0051607">
    <property type="term" value="P:defense response to virus"/>
    <property type="evidence" value="ECO:0007669"/>
    <property type="project" value="UniProtKB-ARBA"/>
</dbReference>
<feature type="domain" description="NB-ARC" evidence="11">
    <location>
        <begin position="195"/>
        <end position="364"/>
    </location>
</feature>
<dbReference type="Gene3D" id="3.40.50.300">
    <property type="entry name" value="P-loop containing nucleotide triphosphate hydrolases"/>
    <property type="match status" value="1"/>
</dbReference>
<dbReference type="InterPro" id="IPR027417">
    <property type="entry name" value="P-loop_NTPase"/>
</dbReference>
<evidence type="ECO:0000256" key="9">
    <source>
        <dbReference type="ARBA" id="ARBA00022821"/>
    </source>
</evidence>
<comment type="subcellular location">
    <subcellularLocation>
        <location evidence="2">Cytoplasm</location>
    </subcellularLocation>
</comment>
<dbReference type="AlphaFoldDB" id="A0A5N6NLC7"/>
<evidence type="ECO:0000256" key="4">
    <source>
        <dbReference type="ARBA" id="ARBA00022490"/>
    </source>
</evidence>
<dbReference type="SUPFAM" id="SSF52058">
    <property type="entry name" value="L domain-like"/>
    <property type="match status" value="1"/>
</dbReference>
<evidence type="ECO:0000259" key="13">
    <source>
        <dbReference type="Pfam" id="PF23598"/>
    </source>
</evidence>
<evidence type="ECO:0000256" key="2">
    <source>
        <dbReference type="ARBA" id="ARBA00004496"/>
    </source>
</evidence>
<evidence type="ECO:0000313" key="15">
    <source>
        <dbReference type="Proteomes" id="UP000326396"/>
    </source>
</evidence>
<dbReference type="GO" id="GO:0009626">
    <property type="term" value="P:plant-type hypersensitive response"/>
    <property type="evidence" value="ECO:0007669"/>
    <property type="project" value="UniProtKB-KW"/>
</dbReference>
<dbReference type="Pfam" id="PF23598">
    <property type="entry name" value="LRR_14"/>
    <property type="match status" value="1"/>
</dbReference>
<keyword evidence="7" id="KW-0677">Repeat</keyword>
<evidence type="ECO:0000256" key="7">
    <source>
        <dbReference type="ARBA" id="ARBA00022737"/>
    </source>
</evidence>
<keyword evidence="4" id="KW-0963">Cytoplasm</keyword>
<dbReference type="InterPro" id="IPR002182">
    <property type="entry name" value="NB-ARC"/>
</dbReference>
<comment type="caution">
    <text evidence="14">The sequence shown here is derived from an EMBL/GenBank/DDBJ whole genome shotgun (WGS) entry which is preliminary data.</text>
</comment>
<keyword evidence="10" id="KW-0067">ATP-binding</keyword>
<name>A0A5N6NLC7_9ASTR</name>
<evidence type="ECO:0000259" key="12">
    <source>
        <dbReference type="Pfam" id="PF23559"/>
    </source>
</evidence>
<gene>
    <name evidence="14" type="ORF">E3N88_18772</name>
</gene>
<keyword evidence="8" id="KW-0547">Nucleotide-binding</keyword>
<dbReference type="InterPro" id="IPR036388">
    <property type="entry name" value="WH-like_DNA-bd_sf"/>
</dbReference>
<dbReference type="Pfam" id="PF00931">
    <property type="entry name" value="NB-ARC"/>
    <property type="match status" value="1"/>
</dbReference>
<keyword evidence="9" id="KW-0611">Plant defense</keyword>
<dbReference type="FunFam" id="3.40.50.300:FF:001091">
    <property type="entry name" value="Probable disease resistance protein At1g61300"/>
    <property type="match status" value="1"/>
</dbReference>
<dbReference type="PANTHER" id="PTHR23155:SF1152">
    <property type="entry name" value="AAA+ ATPASE DOMAIN-CONTAINING PROTEIN"/>
    <property type="match status" value="1"/>
</dbReference>
<dbReference type="Gene3D" id="1.10.8.430">
    <property type="entry name" value="Helical domain of apoptotic protease-activating factors"/>
    <property type="match status" value="1"/>
</dbReference>
<dbReference type="EMBL" id="SZYD01000010">
    <property type="protein sequence ID" value="KAD4982101.1"/>
    <property type="molecule type" value="Genomic_DNA"/>
</dbReference>
<dbReference type="SUPFAM" id="SSF52540">
    <property type="entry name" value="P-loop containing nucleoside triphosphate hydrolases"/>
    <property type="match status" value="1"/>
</dbReference>
<dbReference type="PRINTS" id="PR00364">
    <property type="entry name" value="DISEASERSIST"/>
</dbReference>
<feature type="domain" description="Disease resistance R13L4/SHOC-2-like LRR" evidence="13">
    <location>
        <begin position="570"/>
        <end position="673"/>
    </location>
</feature>
<evidence type="ECO:0000313" key="14">
    <source>
        <dbReference type="EMBL" id="KAD4982101.1"/>
    </source>
</evidence>
<dbReference type="FunFam" id="1.10.10.10:FF:000322">
    <property type="entry name" value="Probable disease resistance protein At1g63360"/>
    <property type="match status" value="1"/>
</dbReference>
<dbReference type="InterPro" id="IPR032675">
    <property type="entry name" value="LRR_dom_sf"/>
</dbReference>
<keyword evidence="5" id="KW-0433">Leucine-rich repeat</keyword>
<dbReference type="InterPro" id="IPR042197">
    <property type="entry name" value="Apaf_helical"/>
</dbReference>
<evidence type="ECO:0000256" key="3">
    <source>
        <dbReference type="ARBA" id="ARBA00008894"/>
    </source>
</evidence>
<protein>
    <submittedName>
        <fullName evidence="14">Uncharacterized protein</fullName>
    </submittedName>
</protein>
<dbReference type="InterPro" id="IPR044974">
    <property type="entry name" value="Disease_R_plants"/>
</dbReference>
<dbReference type="InterPro" id="IPR055414">
    <property type="entry name" value="LRR_R13L4/SHOC2-like"/>
</dbReference>
<evidence type="ECO:0000256" key="1">
    <source>
        <dbReference type="ARBA" id="ARBA00002074"/>
    </source>
</evidence>
<feature type="domain" description="Disease resistance protein winged helix" evidence="12">
    <location>
        <begin position="448"/>
        <end position="518"/>
    </location>
</feature>
<dbReference type="InterPro" id="IPR058922">
    <property type="entry name" value="WHD_DRP"/>
</dbReference>
<organism evidence="14 15">
    <name type="scientific">Mikania micrantha</name>
    <name type="common">bitter vine</name>
    <dbReference type="NCBI Taxonomy" id="192012"/>
    <lineage>
        <taxon>Eukaryota</taxon>
        <taxon>Viridiplantae</taxon>
        <taxon>Streptophyta</taxon>
        <taxon>Embryophyta</taxon>
        <taxon>Tracheophyta</taxon>
        <taxon>Spermatophyta</taxon>
        <taxon>Magnoliopsida</taxon>
        <taxon>eudicotyledons</taxon>
        <taxon>Gunneridae</taxon>
        <taxon>Pentapetalae</taxon>
        <taxon>asterids</taxon>
        <taxon>campanulids</taxon>
        <taxon>Asterales</taxon>
        <taxon>Asteraceae</taxon>
        <taxon>Asteroideae</taxon>
        <taxon>Heliantheae alliance</taxon>
        <taxon>Eupatorieae</taxon>
        <taxon>Mikania</taxon>
    </lineage>
</organism>